<organism evidence="1">
    <name type="scientific">Rhizophora mucronata</name>
    <name type="common">Asiatic mangrove</name>
    <dbReference type="NCBI Taxonomy" id="61149"/>
    <lineage>
        <taxon>Eukaryota</taxon>
        <taxon>Viridiplantae</taxon>
        <taxon>Streptophyta</taxon>
        <taxon>Embryophyta</taxon>
        <taxon>Tracheophyta</taxon>
        <taxon>Spermatophyta</taxon>
        <taxon>Magnoliopsida</taxon>
        <taxon>eudicotyledons</taxon>
        <taxon>Gunneridae</taxon>
        <taxon>Pentapetalae</taxon>
        <taxon>rosids</taxon>
        <taxon>fabids</taxon>
        <taxon>Malpighiales</taxon>
        <taxon>Rhizophoraceae</taxon>
        <taxon>Rhizophora</taxon>
    </lineage>
</organism>
<proteinExistence type="predicted"/>
<evidence type="ECO:0000313" key="1">
    <source>
        <dbReference type="EMBL" id="MBX39016.1"/>
    </source>
</evidence>
<accession>A0A2P2N998</accession>
<protein>
    <submittedName>
        <fullName evidence="1">Uncharacterized protein</fullName>
    </submittedName>
</protein>
<reference evidence="1" key="1">
    <citation type="submission" date="2018-02" db="EMBL/GenBank/DDBJ databases">
        <title>Rhizophora mucronata_Transcriptome.</title>
        <authorList>
            <person name="Meera S.P."/>
            <person name="Sreeshan A."/>
            <person name="Augustine A."/>
        </authorList>
    </citation>
    <scope>NUCLEOTIDE SEQUENCE</scope>
    <source>
        <tissue evidence="1">Leaf</tissue>
    </source>
</reference>
<sequence>MHHNIVYETLGIPTCNPDECCWTSRQEISKRALTIKITRPLLFSKGHQSRFPNENYNRKRN</sequence>
<name>A0A2P2N998_RHIMU</name>
<dbReference type="EMBL" id="GGEC01058532">
    <property type="protein sequence ID" value="MBX39016.1"/>
    <property type="molecule type" value="Transcribed_RNA"/>
</dbReference>
<dbReference type="AlphaFoldDB" id="A0A2P2N998"/>